<evidence type="ECO:0000313" key="7">
    <source>
        <dbReference type="Proteomes" id="UP000234857"/>
    </source>
</evidence>
<comment type="similarity">
    <text evidence="2">Belongs to the glycogen phosphorylase family.</text>
</comment>
<dbReference type="InterPro" id="IPR052182">
    <property type="entry name" value="Glycogen/Maltodextrin_Phosph"/>
</dbReference>
<accession>A0A2N5ZHJ8</accession>
<evidence type="ECO:0000256" key="3">
    <source>
        <dbReference type="ARBA" id="ARBA00022533"/>
    </source>
</evidence>
<dbReference type="GO" id="GO:0030170">
    <property type="term" value="F:pyridoxal phosphate binding"/>
    <property type="evidence" value="ECO:0007669"/>
    <property type="project" value="InterPro"/>
</dbReference>
<proteinExistence type="inferred from homology"/>
<comment type="catalytic activity">
    <reaction evidence="1">
        <text>[(1-&gt;4)-alpha-D-glucosyl](n) + phosphate = [(1-&gt;4)-alpha-D-glucosyl](n-1) + alpha-D-glucose 1-phosphate</text>
        <dbReference type="Rhea" id="RHEA:41732"/>
        <dbReference type="Rhea" id="RHEA-COMP:9584"/>
        <dbReference type="Rhea" id="RHEA-COMP:9586"/>
        <dbReference type="ChEBI" id="CHEBI:15444"/>
        <dbReference type="ChEBI" id="CHEBI:43474"/>
        <dbReference type="ChEBI" id="CHEBI:58601"/>
        <dbReference type="EC" id="2.4.1.1"/>
    </reaction>
</comment>
<sequence>MKKLRKLKVYPRLPERIAALKDLAYNMWWSWSIEAQEMFRYIEPGIWDENSNNPVDLLLQVSQTRLNSLTEDKDFLSQYDAVIKEFKEYMNQDDTWFNKKYGKYSDKKIAYFCAEFGIHECIPIYSGGLGVLAGDHSKSASDLGLPFVGVGLLYRQGYFDQEIAFDGSQKNEFHSHDFNSMPIVEVKDENGNPVIIDVKINKRDVFAKVWKIHVGRVVIYLMDSDISQNTNEDREITQKLYGGGQDMRISQEILLGMGGVKVLRKLGIDPSVWHMNEGHSVFMSLERIKELVNGSDLTFYEALENVRANTIFTTHTPVPAGNDAFPLSLKDKYFKEYWESVGLSRQQFMDLGLQKTPEGFELFSLTILALKVAGRENGVSALHGKVSSDLWKEVWPDIPKEENPITHVTNGVHTLTWMSRDMKELLQKYIANDWYHFTSKQDMWKKVFDIPDEELWQTHMKHKKRLIEFIHESIKNQYRRYRFSQKDINAIDELMDPDALIIGFARRFATYKRATLLFRDVERLRQIMSNSDKKIHFVFSGKAHPADKCGQALIKNIHAIAKEEGFKGKIFFLENYSLHVARYLVRGVDVWLNNPKRPLEASGTSGQKVPVNGGLNFSILDGWWDEGYNTKNGWAINEKIITVDDDETQADIDSASLYDILENEVIETFYDRDENGMPKRWIEMMKHSMASVIPEFSMDNMVKKYTNQLYIPSLQSGVLYDSSDFKVTKQVANDRYNVLSKWGSVSVEDEKGISQLEDVAPGDEKEFYLKVNCHEVSPNNIKAQLCVYRENGDVVEVHDFKNENINENIAEFKLKITWKFSGEFLVGVRIIPVIENMIHPYETGVAYWLS</sequence>
<dbReference type="Proteomes" id="UP000234857">
    <property type="component" value="Unassembled WGS sequence"/>
</dbReference>
<dbReference type="SUPFAM" id="SSF53756">
    <property type="entry name" value="UDP-Glycosyltransferase/glycogen phosphorylase"/>
    <property type="match status" value="1"/>
</dbReference>
<dbReference type="Pfam" id="PF00343">
    <property type="entry name" value="Phosphorylase"/>
    <property type="match status" value="1"/>
</dbReference>
<dbReference type="Gene3D" id="3.40.50.2000">
    <property type="entry name" value="Glycogen Phosphorylase B"/>
    <property type="match status" value="3"/>
</dbReference>
<dbReference type="PANTHER" id="PTHR42655">
    <property type="entry name" value="GLYCOGEN PHOSPHORYLASE"/>
    <property type="match status" value="1"/>
</dbReference>
<dbReference type="InterPro" id="IPR000811">
    <property type="entry name" value="Glyco_trans_35"/>
</dbReference>
<evidence type="ECO:0000313" key="6">
    <source>
        <dbReference type="EMBL" id="PLX18180.1"/>
    </source>
</evidence>
<reference evidence="6 7" key="1">
    <citation type="submission" date="2017-11" db="EMBL/GenBank/DDBJ databases">
        <title>Genome-resolved metagenomics identifies genetic mobility, metabolic interactions, and unexpected diversity in perchlorate-reducing communities.</title>
        <authorList>
            <person name="Barnum T.P."/>
            <person name="Figueroa I.A."/>
            <person name="Carlstrom C.I."/>
            <person name="Lucas L.N."/>
            <person name="Engelbrektson A.L."/>
            <person name="Coates J.D."/>
        </authorList>
    </citation>
    <scope>NUCLEOTIDE SEQUENCE [LARGE SCALE GENOMIC DNA]</scope>
    <source>
        <strain evidence="6">BM706</strain>
    </source>
</reference>
<dbReference type="GO" id="GO:0005975">
    <property type="term" value="P:carbohydrate metabolic process"/>
    <property type="evidence" value="ECO:0007669"/>
    <property type="project" value="InterPro"/>
</dbReference>
<dbReference type="InterPro" id="IPR011834">
    <property type="entry name" value="Agluc_phsphrylas"/>
</dbReference>
<evidence type="ECO:0000256" key="4">
    <source>
        <dbReference type="PIRSR" id="PIRSR000460-1"/>
    </source>
</evidence>
<feature type="domain" description="DUF3417" evidence="5">
    <location>
        <begin position="13"/>
        <end position="122"/>
    </location>
</feature>
<protein>
    <submittedName>
        <fullName evidence="6">Alpha-glucan phosphorylase</fullName>
    </submittedName>
</protein>
<dbReference type="NCBIfam" id="TIGR02094">
    <property type="entry name" value="more_P_ylases"/>
    <property type="match status" value="1"/>
</dbReference>
<dbReference type="Pfam" id="PF11897">
    <property type="entry name" value="DUF3417"/>
    <property type="match status" value="1"/>
</dbReference>
<keyword evidence="4" id="KW-0663">Pyridoxal phosphate</keyword>
<gene>
    <name evidence="6" type="ORF">C0601_05325</name>
</gene>
<comment type="caution">
    <text evidence="6">The sequence shown here is derived from an EMBL/GenBank/DDBJ whole genome shotgun (WGS) entry which is preliminary data.</text>
</comment>
<evidence type="ECO:0000256" key="2">
    <source>
        <dbReference type="ARBA" id="ARBA00006047"/>
    </source>
</evidence>
<dbReference type="EMBL" id="PKTG01000069">
    <property type="protein sequence ID" value="PLX18180.1"/>
    <property type="molecule type" value="Genomic_DNA"/>
</dbReference>
<dbReference type="PIRSF" id="PIRSF000460">
    <property type="entry name" value="Pprylas_GlgP"/>
    <property type="match status" value="1"/>
</dbReference>
<name>A0A2N5ZHJ8_MUIH1</name>
<feature type="modified residue" description="N6-(pyridoxal phosphate)lysine" evidence="4">
    <location>
        <position position="608"/>
    </location>
</feature>
<dbReference type="InterPro" id="IPR024517">
    <property type="entry name" value="Glycogen_phosphorylase_DUF3417"/>
</dbReference>
<organism evidence="6 7">
    <name type="scientific">Muiribacterium halophilum</name>
    <dbReference type="NCBI Taxonomy" id="2053465"/>
    <lineage>
        <taxon>Bacteria</taxon>
        <taxon>Candidatus Muiribacteriota</taxon>
        <taxon>Candidatus Muiribacteriia</taxon>
        <taxon>Candidatus Muiribacteriales</taxon>
        <taxon>Candidatus Muiribacteriaceae</taxon>
        <taxon>Candidatus Muiribacterium</taxon>
    </lineage>
</organism>
<dbReference type="AlphaFoldDB" id="A0A2N5ZHJ8"/>
<dbReference type="PANTHER" id="PTHR42655:SF1">
    <property type="entry name" value="GLYCOGEN PHOSPHORYLASE"/>
    <property type="match status" value="1"/>
</dbReference>
<evidence type="ECO:0000256" key="1">
    <source>
        <dbReference type="ARBA" id="ARBA00001275"/>
    </source>
</evidence>
<evidence type="ECO:0000259" key="5">
    <source>
        <dbReference type="Pfam" id="PF11897"/>
    </source>
</evidence>
<keyword evidence="3" id="KW-0021">Allosteric enzyme</keyword>
<dbReference type="GO" id="GO:0008184">
    <property type="term" value="F:glycogen phosphorylase activity"/>
    <property type="evidence" value="ECO:0007669"/>
    <property type="project" value="InterPro"/>
</dbReference>